<organism evidence="1 2">
    <name type="scientific">Vibrio parahaemolyticus</name>
    <dbReference type="NCBI Taxonomy" id="670"/>
    <lineage>
        <taxon>Bacteria</taxon>
        <taxon>Pseudomonadati</taxon>
        <taxon>Pseudomonadota</taxon>
        <taxon>Gammaproteobacteria</taxon>
        <taxon>Vibrionales</taxon>
        <taxon>Vibrionaceae</taxon>
        <taxon>Vibrio</taxon>
    </lineage>
</organism>
<proteinExistence type="predicted"/>
<sequence>MNELLCSKNYVLIKHKDKPEAVIFLELCTDSEIQDPCKFTSKDGVIDFHLERQDELENELKKLSSLTIVVNSSDGTPKDFFEVSI</sequence>
<dbReference type="RefSeq" id="WP_053312610.1">
    <property type="nucleotide sequence ID" value="NZ_CP062152.1"/>
</dbReference>
<evidence type="ECO:0000313" key="2">
    <source>
        <dbReference type="Proteomes" id="UP001163036"/>
    </source>
</evidence>
<dbReference type="AlphaFoldDB" id="A0A8H9N8W4"/>
<gene>
    <name evidence="1" type="ORF">M5598_27790</name>
</gene>
<name>A0A8H9N8W4_VIBPH</name>
<geneLocation type="plasmid" evidence="1 2">
    <name>pVP-16-VB00198-1</name>
</geneLocation>
<evidence type="ECO:0000313" key="1">
    <source>
        <dbReference type="EMBL" id="UYV29786.1"/>
    </source>
</evidence>
<reference evidence="1" key="1">
    <citation type="submission" date="2022-05" db="EMBL/GenBank/DDBJ databases">
        <title>Megaplasmid of Vibrio parahaemolyticus.</title>
        <authorList>
            <person name="Strauch E."/>
            <person name="Borowiak M."/>
        </authorList>
    </citation>
    <scope>NUCLEOTIDE SEQUENCE</scope>
    <source>
        <strain evidence="1">16-VB00198</strain>
        <plasmid evidence="1">pVP-16-VB00198-1</plasmid>
    </source>
</reference>
<accession>A0A8H9N8W4</accession>
<dbReference type="EMBL" id="CP097357">
    <property type="protein sequence ID" value="UYV29786.1"/>
    <property type="molecule type" value="Genomic_DNA"/>
</dbReference>
<dbReference type="Proteomes" id="UP001163036">
    <property type="component" value="Plasmid pVP-16-VB00198-1"/>
</dbReference>
<keyword evidence="1" id="KW-0614">Plasmid</keyword>
<protein>
    <submittedName>
        <fullName evidence="1">Uncharacterized protein</fullName>
    </submittedName>
</protein>